<sequence>MIRRVLAVASVLVLAACGTKAVKDTPAASTGGAFPVTIEHKFGSTTIKSEPKRIVLVGFTEQDSLLALGVVPVATTDWLGRYESAINPWSLDKLGNSPKPVMLTDKDGPQYEKIASLRPDLILGIYAGLNQEQYTKLSQIAPTVAQPSAYADYGVPWQEATETIGKIVGKSAEADKLVADTEARIAKARQDNPKFNGASAVMATMWEGYFVYGRQDPRSRFLSSLGFTLPTNLDKVIGDKFGVSISKEQVDLLDQRVAIWVVTDAEQTRRQLDADPLYTSLNVAKQKHDVLIDDKTDYGSAMSFISVLSIPYLLDHLVPDLSKALAS</sequence>
<dbReference type="InterPro" id="IPR002491">
    <property type="entry name" value="ABC_transptr_periplasmic_BD"/>
</dbReference>
<gene>
    <name evidence="7" type="ORF">EV192_102781</name>
</gene>
<dbReference type="AlphaFoldDB" id="A0A4R2JUC5"/>
<feature type="signal peptide" evidence="5">
    <location>
        <begin position="1"/>
        <end position="21"/>
    </location>
</feature>
<comment type="similarity">
    <text evidence="2">Belongs to the bacterial solute-binding protein 8 family.</text>
</comment>
<dbReference type="PANTHER" id="PTHR30532:SF24">
    <property type="entry name" value="FERRIC ENTEROBACTIN-BINDING PERIPLASMIC PROTEIN FEPB"/>
    <property type="match status" value="1"/>
</dbReference>
<organism evidence="7 8">
    <name type="scientific">Actinocrispum wychmicini</name>
    <dbReference type="NCBI Taxonomy" id="1213861"/>
    <lineage>
        <taxon>Bacteria</taxon>
        <taxon>Bacillati</taxon>
        <taxon>Actinomycetota</taxon>
        <taxon>Actinomycetes</taxon>
        <taxon>Pseudonocardiales</taxon>
        <taxon>Pseudonocardiaceae</taxon>
        <taxon>Actinocrispum</taxon>
    </lineage>
</organism>
<evidence type="ECO:0000256" key="3">
    <source>
        <dbReference type="ARBA" id="ARBA00022448"/>
    </source>
</evidence>
<keyword evidence="3" id="KW-0813">Transport</keyword>
<feature type="chain" id="PRO_5020785982" evidence="5">
    <location>
        <begin position="22"/>
        <end position="327"/>
    </location>
</feature>
<dbReference type="SUPFAM" id="SSF53807">
    <property type="entry name" value="Helical backbone' metal receptor"/>
    <property type="match status" value="1"/>
</dbReference>
<dbReference type="Proteomes" id="UP000295680">
    <property type="component" value="Unassembled WGS sequence"/>
</dbReference>
<feature type="domain" description="Fe/B12 periplasmic-binding" evidence="6">
    <location>
        <begin position="53"/>
        <end position="325"/>
    </location>
</feature>
<keyword evidence="4 5" id="KW-0732">Signal</keyword>
<evidence type="ECO:0000259" key="6">
    <source>
        <dbReference type="PROSITE" id="PS50983"/>
    </source>
</evidence>
<keyword evidence="8" id="KW-1185">Reference proteome</keyword>
<evidence type="ECO:0000313" key="7">
    <source>
        <dbReference type="EMBL" id="TCO62642.1"/>
    </source>
</evidence>
<dbReference type="Gene3D" id="3.40.50.1980">
    <property type="entry name" value="Nitrogenase molybdenum iron protein domain"/>
    <property type="match status" value="2"/>
</dbReference>
<dbReference type="PROSITE" id="PS51257">
    <property type="entry name" value="PROKAR_LIPOPROTEIN"/>
    <property type="match status" value="1"/>
</dbReference>
<evidence type="ECO:0000256" key="1">
    <source>
        <dbReference type="ARBA" id="ARBA00004196"/>
    </source>
</evidence>
<comment type="caution">
    <text evidence="7">The sequence shown here is derived from an EMBL/GenBank/DDBJ whole genome shotgun (WGS) entry which is preliminary data.</text>
</comment>
<evidence type="ECO:0000256" key="2">
    <source>
        <dbReference type="ARBA" id="ARBA00008814"/>
    </source>
</evidence>
<dbReference type="PANTHER" id="PTHR30532">
    <property type="entry name" value="IRON III DICITRATE-BINDING PERIPLASMIC PROTEIN"/>
    <property type="match status" value="1"/>
</dbReference>
<comment type="subcellular location">
    <subcellularLocation>
        <location evidence="1">Cell envelope</location>
    </subcellularLocation>
</comment>
<dbReference type="CDD" id="cd01146">
    <property type="entry name" value="FhuD"/>
    <property type="match status" value="1"/>
</dbReference>
<evidence type="ECO:0000256" key="5">
    <source>
        <dbReference type="SAM" id="SignalP"/>
    </source>
</evidence>
<protein>
    <submittedName>
        <fullName evidence="7">Iron complex transport system substrate-binding protein</fullName>
    </submittedName>
</protein>
<dbReference type="Pfam" id="PF01497">
    <property type="entry name" value="Peripla_BP_2"/>
    <property type="match status" value="1"/>
</dbReference>
<dbReference type="GO" id="GO:0030288">
    <property type="term" value="C:outer membrane-bounded periplasmic space"/>
    <property type="evidence" value="ECO:0007669"/>
    <property type="project" value="TreeGrafter"/>
</dbReference>
<reference evidence="7 8" key="1">
    <citation type="submission" date="2019-03" db="EMBL/GenBank/DDBJ databases">
        <title>Genomic Encyclopedia of Type Strains, Phase IV (KMG-IV): sequencing the most valuable type-strain genomes for metagenomic binning, comparative biology and taxonomic classification.</title>
        <authorList>
            <person name="Goeker M."/>
        </authorList>
    </citation>
    <scope>NUCLEOTIDE SEQUENCE [LARGE SCALE GENOMIC DNA]</scope>
    <source>
        <strain evidence="7 8">DSM 45934</strain>
    </source>
</reference>
<dbReference type="EMBL" id="SLWS01000002">
    <property type="protein sequence ID" value="TCO62642.1"/>
    <property type="molecule type" value="Genomic_DNA"/>
</dbReference>
<dbReference type="PROSITE" id="PS50983">
    <property type="entry name" value="FE_B12_PBP"/>
    <property type="match status" value="1"/>
</dbReference>
<name>A0A4R2JUC5_9PSEU</name>
<dbReference type="GO" id="GO:1901678">
    <property type="term" value="P:iron coordination entity transport"/>
    <property type="evidence" value="ECO:0007669"/>
    <property type="project" value="UniProtKB-ARBA"/>
</dbReference>
<dbReference type="RefSeq" id="WP_132114551.1">
    <property type="nucleotide sequence ID" value="NZ_SLWS01000002.1"/>
</dbReference>
<evidence type="ECO:0000313" key="8">
    <source>
        <dbReference type="Proteomes" id="UP000295680"/>
    </source>
</evidence>
<dbReference type="InterPro" id="IPR051313">
    <property type="entry name" value="Bact_iron-sidero_bind"/>
</dbReference>
<proteinExistence type="inferred from homology"/>
<dbReference type="OrthoDB" id="1846031at2"/>
<accession>A0A4R2JUC5</accession>
<evidence type="ECO:0000256" key="4">
    <source>
        <dbReference type="ARBA" id="ARBA00022729"/>
    </source>
</evidence>